<evidence type="ECO:0000313" key="3">
    <source>
        <dbReference type="Proteomes" id="UP001497623"/>
    </source>
</evidence>
<dbReference type="AlphaFoldDB" id="A0AAV2SLZ3"/>
<evidence type="ECO:0000259" key="1">
    <source>
        <dbReference type="PROSITE" id="PS50948"/>
    </source>
</evidence>
<protein>
    <recommendedName>
        <fullName evidence="1">Apple domain-containing protein</fullName>
    </recommendedName>
</protein>
<dbReference type="SUPFAM" id="SSF57414">
    <property type="entry name" value="Hairpin loop containing domain-like"/>
    <property type="match status" value="2"/>
</dbReference>
<evidence type="ECO:0000313" key="2">
    <source>
        <dbReference type="EMBL" id="CAL4210073.1"/>
    </source>
</evidence>
<dbReference type="InterPro" id="IPR003609">
    <property type="entry name" value="Pan_app"/>
</dbReference>
<reference evidence="2 3" key="1">
    <citation type="submission" date="2024-05" db="EMBL/GenBank/DDBJ databases">
        <authorList>
            <person name="Wallberg A."/>
        </authorList>
    </citation>
    <scope>NUCLEOTIDE SEQUENCE [LARGE SCALE GENOMIC DNA]</scope>
</reference>
<dbReference type="PROSITE" id="PS50948">
    <property type="entry name" value="PAN"/>
    <property type="match status" value="1"/>
</dbReference>
<accession>A0AAV2SLZ3</accession>
<gene>
    <name evidence="2" type="ORF">MNOR_LOCUS38273</name>
</gene>
<feature type="non-terminal residue" evidence="2">
    <location>
        <position position="286"/>
    </location>
</feature>
<organism evidence="2 3">
    <name type="scientific">Meganyctiphanes norvegica</name>
    <name type="common">Northern krill</name>
    <name type="synonym">Thysanopoda norvegica</name>
    <dbReference type="NCBI Taxonomy" id="48144"/>
    <lineage>
        <taxon>Eukaryota</taxon>
        <taxon>Metazoa</taxon>
        <taxon>Ecdysozoa</taxon>
        <taxon>Arthropoda</taxon>
        <taxon>Crustacea</taxon>
        <taxon>Multicrustacea</taxon>
        <taxon>Malacostraca</taxon>
        <taxon>Eumalacostraca</taxon>
        <taxon>Eucarida</taxon>
        <taxon>Euphausiacea</taxon>
        <taxon>Euphausiidae</taxon>
        <taxon>Meganyctiphanes</taxon>
    </lineage>
</organism>
<feature type="domain" description="Apple" evidence="1">
    <location>
        <begin position="182"/>
        <end position="263"/>
    </location>
</feature>
<sequence>MASILKNSIHLEISNGYHTFLSNWVSFKNSDNLEKSRTAILENNPSLKIMGYIGQGEYSVTVTHYSNSRLARHSQQNMLIPPVTYLSASDIIRHKRQDFNSNQRSHQPKKLLVGSTFIPEENGCIIGHNNLVLDDVISLEDCKTHCEIQTEFGCFSLEYHSRSRRCVLSETDSFFDDVMYPCPNEGWLFTEIGVGSTFSPEENACIIGHNNLVLDNIISLDDCKAQCEMQTGFACVSLEYHSRSKRCVLSETGSYSSDFMDPCPNEGWLFTEIGGLVSSVLGTPLQ</sequence>
<name>A0AAV2SLZ3_MEGNR</name>
<keyword evidence="3" id="KW-1185">Reference proteome</keyword>
<dbReference type="Gene3D" id="3.50.4.10">
    <property type="entry name" value="Hepatocyte Growth Factor"/>
    <property type="match status" value="2"/>
</dbReference>
<dbReference type="Proteomes" id="UP001497623">
    <property type="component" value="Unassembled WGS sequence"/>
</dbReference>
<dbReference type="EMBL" id="CAXKWB010085259">
    <property type="protein sequence ID" value="CAL4210073.1"/>
    <property type="molecule type" value="Genomic_DNA"/>
</dbReference>
<dbReference type="Pfam" id="PF00024">
    <property type="entry name" value="PAN_1"/>
    <property type="match status" value="2"/>
</dbReference>
<proteinExistence type="predicted"/>
<comment type="caution">
    <text evidence="2">The sequence shown here is derived from an EMBL/GenBank/DDBJ whole genome shotgun (WGS) entry which is preliminary data.</text>
</comment>